<feature type="domain" description="4Fe-4S" evidence="16">
    <location>
        <begin position="32"/>
        <end position="91"/>
    </location>
</feature>
<name>A0A370R3X0_9GAMM</name>
<evidence type="ECO:0000256" key="7">
    <source>
        <dbReference type="ARBA" id="ARBA00022967"/>
    </source>
</evidence>
<feature type="binding site" evidence="13 14">
    <location>
        <position position="147"/>
    </location>
    <ligand>
        <name>[4Fe-4S] cluster</name>
        <dbReference type="ChEBI" id="CHEBI:49883"/>
        <label>3</label>
    </ligand>
</feature>
<evidence type="ECO:0000256" key="9">
    <source>
        <dbReference type="ARBA" id="ARBA00023004"/>
    </source>
</evidence>
<keyword evidence="7 13" id="KW-1278">Translocase</keyword>
<dbReference type="InterPro" id="IPR010207">
    <property type="entry name" value="Elect_transpt_cplx_RnfB/RsxB"/>
</dbReference>
<sequence>MNALWTAIVAISAIALVSGIILGFAARRFAVEADPIVEQADALLPQSQCGQCGYPGCRPYAEAVCNNGEKINKCAPGGEQVMLKLADLLAIEPQPIDGDAVSAEPVRLIALIDEGNCIGCTKCIQACPVDAIIGSTRAVHTVVSDLCTGCNLCVAPCPTDCITLRPVEPTPSTWRWDLNTIPVRTIEPSAPVSVYIAPRQQTAPLREVEQHV</sequence>
<evidence type="ECO:0000256" key="12">
    <source>
        <dbReference type="ARBA" id="ARBA00067794"/>
    </source>
</evidence>
<feature type="binding site" evidence="13 14">
    <location>
        <position position="123"/>
    </location>
    <ligand>
        <name>[4Fe-4S] cluster</name>
        <dbReference type="ChEBI" id="CHEBI:49883"/>
        <label>2</label>
    </ligand>
</feature>
<evidence type="ECO:0000256" key="5">
    <source>
        <dbReference type="ARBA" id="ARBA00022723"/>
    </source>
</evidence>
<comment type="subunit">
    <text evidence="13">The complex is composed of six subunits: RnfA, RnfB, RnfC, RnfD, RnfE and RnfG.</text>
</comment>
<evidence type="ECO:0000256" key="13">
    <source>
        <dbReference type="HAMAP-Rule" id="MF_00463"/>
    </source>
</evidence>
<dbReference type="HAMAP" id="MF_00463">
    <property type="entry name" value="RsxB_RnfB"/>
    <property type="match status" value="1"/>
</dbReference>
<dbReference type="Proteomes" id="UP000254848">
    <property type="component" value="Unassembled WGS sequence"/>
</dbReference>
<dbReference type="PANTHER" id="PTHR43560:SF1">
    <property type="entry name" value="ION-TRANSLOCATING OXIDOREDUCTASE COMPLEX SUBUNIT B"/>
    <property type="match status" value="1"/>
</dbReference>
<comment type="similarity">
    <text evidence="13">Belongs to the 4Fe4S bacterial-type ferredoxin family. RnfB subfamily.</text>
</comment>
<feature type="binding site" evidence="13 14">
    <location>
        <position position="49"/>
    </location>
    <ligand>
        <name>[4Fe-4S] cluster</name>
        <dbReference type="ChEBI" id="CHEBI:49883"/>
        <label>1</label>
    </ligand>
</feature>
<feature type="region of interest" description="Hydrophobic" evidence="13">
    <location>
        <begin position="1"/>
        <end position="26"/>
    </location>
</feature>
<dbReference type="InterPro" id="IPR017900">
    <property type="entry name" value="4Fe4S_Fe_S_CS"/>
</dbReference>
<dbReference type="FunFam" id="1.10.15.40:FF:000001">
    <property type="entry name" value="Ion-translocating oxidoreductase complex subunit B"/>
    <property type="match status" value="1"/>
</dbReference>
<evidence type="ECO:0000256" key="10">
    <source>
        <dbReference type="ARBA" id="ARBA00023014"/>
    </source>
</evidence>
<comment type="caution">
    <text evidence="17">The sequence shown here is derived from an EMBL/GenBank/DDBJ whole genome shotgun (WGS) entry which is preliminary data.</text>
</comment>
<dbReference type="EMBL" id="QRAP01000001">
    <property type="protein sequence ID" value="RDK97126.1"/>
    <property type="molecule type" value="Genomic_DNA"/>
</dbReference>
<evidence type="ECO:0000313" key="18">
    <source>
        <dbReference type="Proteomes" id="UP000254848"/>
    </source>
</evidence>
<evidence type="ECO:0000256" key="4">
    <source>
        <dbReference type="ARBA" id="ARBA00022519"/>
    </source>
</evidence>
<dbReference type="OrthoDB" id="9789936at2"/>
<evidence type="ECO:0000256" key="2">
    <source>
        <dbReference type="ARBA" id="ARBA00022475"/>
    </source>
</evidence>
<feature type="binding site" evidence="13 14">
    <location>
        <position position="57"/>
    </location>
    <ligand>
        <name>[4Fe-4S] cluster</name>
        <dbReference type="ChEBI" id="CHEBI:49883"/>
        <label>1</label>
    </ligand>
</feature>
<keyword evidence="1 13" id="KW-0813">Transport</keyword>
<keyword evidence="9 13" id="KW-0408">Iron</keyword>
<feature type="binding site" evidence="13 14">
    <location>
        <position position="117"/>
    </location>
    <ligand>
        <name>[4Fe-4S] cluster</name>
        <dbReference type="ChEBI" id="CHEBI:49883"/>
        <label>2</label>
    </ligand>
</feature>
<dbReference type="Pfam" id="PF14697">
    <property type="entry name" value="Fer4_21"/>
    <property type="match status" value="1"/>
</dbReference>
<comment type="subcellular location">
    <subcellularLocation>
        <location evidence="13">Cell inner membrane</location>
    </subcellularLocation>
</comment>
<dbReference type="GO" id="GO:0005886">
    <property type="term" value="C:plasma membrane"/>
    <property type="evidence" value="ECO:0007669"/>
    <property type="project" value="UniProtKB-SubCell"/>
</dbReference>
<accession>A0A370R3X0</accession>
<keyword evidence="18" id="KW-1185">Reference proteome</keyword>
<evidence type="ECO:0000259" key="15">
    <source>
        <dbReference type="PROSITE" id="PS51379"/>
    </source>
</evidence>
<feature type="domain" description="4Fe-4S ferredoxin-type" evidence="15">
    <location>
        <begin position="138"/>
        <end position="167"/>
    </location>
</feature>
<dbReference type="Gene3D" id="1.10.15.40">
    <property type="entry name" value="Electron transport complex subunit B, putative Fe-S cluster"/>
    <property type="match status" value="1"/>
</dbReference>
<keyword evidence="4 13" id="KW-0997">Cell inner membrane</keyword>
<dbReference type="InterPro" id="IPR050395">
    <property type="entry name" value="4Fe4S_Ferredoxin_RnfB"/>
</dbReference>
<evidence type="ECO:0000256" key="3">
    <source>
        <dbReference type="ARBA" id="ARBA00022485"/>
    </source>
</evidence>
<proteinExistence type="inferred from homology"/>
<dbReference type="PANTHER" id="PTHR43560">
    <property type="entry name" value="ION-TRANSLOCATING OXIDOREDUCTASE COMPLEX SUBUNIT B"/>
    <property type="match status" value="1"/>
</dbReference>
<dbReference type="SUPFAM" id="SSF54862">
    <property type="entry name" value="4Fe-4S ferredoxins"/>
    <property type="match status" value="1"/>
</dbReference>
<comment type="cofactor">
    <cofactor evidence="13 14">
        <name>[4Fe-4S] cluster</name>
        <dbReference type="ChEBI" id="CHEBI:49883"/>
    </cofactor>
    <text evidence="13 14">Binds 3 [4Fe-4S] clusters.</text>
</comment>
<evidence type="ECO:0000256" key="11">
    <source>
        <dbReference type="ARBA" id="ARBA00023136"/>
    </source>
</evidence>
<dbReference type="Pfam" id="PF04060">
    <property type="entry name" value="FeS"/>
    <property type="match status" value="1"/>
</dbReference>
<keyword evidence="2 13" id="KW-1003">Cell membrane</keyword>
<evidence type="ECO:0000256" key="1">
    <source>
        <dbReference type="ARBA" id="ARBA00022448"/>
    </source>
</evidence>
<comment type="function">
    <text evidence="13">Part of a membrane-bound complex that couples electron transfer with translocation of ions across the membrane.</text>
</comment>
<dbReference type="RefSeq" id="WP_115456876.1">
    <property type="nucleotide sequence ID" value="NZ_QRAP01000001.1"/>
</dbReference>
<evidence type="ECO:0000313" key="17">
    <source>
        <dbReference type="EMBL" id="RDK97126.1"/>
    </source>
</evidence>
<protein>
    <recommendedName>
        <fullName evidence="12 13">Ion-translocating oxidoreductase complex subunit B</fullName>
        <ecNumber evidence="13">7.-.-.-</ecNumber>
    </recommendedName>
    <alternativeName>
        <fullName evidence="13">Rnf electron transport complex subunit B</fullName>
    </alternativeName>
</protein>
<dbReference type="AlphaFoldDB" id="A0A370R3X0"/>
<dbReference type="Gene3D" id="3.30.70.20">
    <property type="match status" value="1"/>
</dbReference>
<dbReference type="PROSITE" id="PS51379">
    <property type="entry name" value="4FE4S_FER_2"/>
    <property type="match status" value="2"/>
</dbReference>
<keyword evidence="8 13" id="KW-0249">Electron transport</keyword>
<feature type="binding site" evidence="13 14">
    <location>
        <position position="120"/>
    </location>
    <ligand>
        <name>[4Fe-4S] cluster</name>
        <dbReference type="ChEBI" id="CHEBI:49883"/>
        <label>2</label>
    </ligand>
</feature>
<dbReference type="PROSITE" id="PS51656">
    <property type="entry name" value="4FE4S"/>
    <property type="match status" value="1"/>
</dbReference>
<dbReference type="InterPro" id="IPR017896">
    <property type="entry name" value="4Fe4S_Fe-S-bd"/>
</dbReference>
<evidence type="ECO:0000256" key="8">
    <source>
        <dbReference type="ARBA" id="ARBA00022982"/>
    </source>
</evidence>
<evidence type="ECO:0000256" key="6">
    <source>
        <dbReference type="ARBA" id="ARBA00022737"/>
    </source>
</evidence>
<feature type="binding site" evidence="13 14">
    <location>
        <position position="74"/>
    </location>
    <ligand>
        <name>[4Fe-4S] cluster</name>
        <dbReference type="ChEBI" id="CHEBI:49883"/>
        <label>1</label>
    </ligand>
</feature>
<feature type="binding site" evidence="13 14">
    <location>
        <position position="157"/>
    </location>
    <ligand>
        <name>[4Fe-4S] cluster</name>
        <dbReference type="ChEBI" id="CHEBI:49883"/>
        <label>2</label>
    </ligand>
</feature>
<dbReference type="PIRSF" id="PIRSF005784">
    <property type="entry name" value="Elect_transpt_RnfB"/>
    <property type="match status" value="1"/>
</dbReference>
<dbReference type="InterPro" id="IPR016463">
    <property type="entry name" value="RnfB/RsxB_Proteobac"/>
</dbReference>
<feature type="binding site" evidence="13 14">
    <location>
        <position position="150"/>
    </location>
    <ligand>
        <name>[4Fe-4S] cluster</name>
        <dbReference type="ChEBI" id="CHEBI:49883"/>
        <label>3</label>
    </ligand>
</feature>
<keyword evidence="11 13" id="KW-0472">Membrane</keyword>
<feature type="binding site" evidence="13 14">
    <location>
        <position position="52"/>
    </location>
    <ligand>
        <name>[4Fe-4S] cluster</name>
        <dbReference type="ChEBI" id="CHEBI:49883"/>
        <label>1</label>
    </ligand>
</feature>
<dbReference type="GO" id="GO:0022900">
    <property type="term" value="P:electron transport chain"/>
    <property type="evidence" value="ECO:0007669"/>
    <property type="project" value="UniProtKB-UniRule"/>
</dbReference>
<keyword evidence="5 13" id="KW-0479">Metal-binding</keyword>
<dbReference type="PROSITE" id="PS00198">
    <property type="entry name" value="4FE4S_FER_1"/>
    <property type="match status" value="1"/>
</dbReference>
<keyword evidence="3 13" id="KW-0004">4Fe-4S</keyword>
<keyword evidence="6 13" id="KW-0677">Repeat</keyword>
<dbReference type="GO" id="GO:0009055">
    <property type="term" value="F:electron transfer activity"/>
    <property type="evidence" value="ECO:0007669"/>
    <property type="project" value="InterPro"/>
</dbReference>
<dbReference type="GO" id="GO:0051539">
    <property type="term" value="F:4 iron, 4 sulfur cluster binding"/>
    <property type="evidence" value="ECO:0007669"/>
    <property type="project" value="UniProtKB-UniRule"/>
</dbReference>
<dbReference type="InterPro" id="IPR007202">
    <property type="entry name" value="4Fe-4S_dom"/>
</dbReference>
<gene>
    <name evidence="13" type="primary">rnfB</name>
    <name evidence="17" type="ORF">C8D90_101571</name>
</gene>
<comment type="caution">
    <text evidence="13">Lacks conserved residue(s) required for the propagation of feature annotation.</text>
</comment>
<feature type="binding site" evidence="13 14">
    <location>
        <position position="127"/>
    </location>
    <ligand>
        <name>[4Fe-4S] cluster</name>
        <dbReference type="ChEBI" id="CHEBI:49883"/>
        <label>3</label>
    </ligand>
</feature>
<organism evidence="17 18">
    <name type="scientific">Enterobacillus tribolii</name>
    <dbReference type="NCBI Taxonomy" id="1487935"/>
    <lineage>
        <taxon>Bacteria</taxon>
        <taxon>Pseudomonadati</taxon>
        <taxon>Pseudomonadota</taxon>
        <taxon>Gammaproteobacteria</taxon>
        <taxon>Enterobacterales</taxon>
        <taxon>Hafniaceae</taxon>
        <taxon>Enterobacillus</taxon>
    </lineage>
</organism>
<dbReference type="NCBIfam" id="NF003475">
    <property type="entry name" value="PRK05113.1"/>
    <property type="match status" value="1"/>
</dbReference>
<feature type="binding site" evidence="13 14">
    <location>
        <position position="153"/>
    </location>
    <ligand>
        <name>[4Fe-4S] cluster</name>
        <dbReference type="ChEBI" id="CHEBI:49883"/>
        <label>3</label>
    </ligand>
</feature>
<dbReference type="NCBIfam" id="TIGR01944">
    <property type="entry name" value="rnfB"/>
    <property type="match status" value="1"/>
</dbReference>
<reference evidence="17 18" key="1">
    <citation type="submission" date="2018-07" db="EMBL/GenBank/DDBJ databases">
        <title>Genomic Encyclopedia of Type Strains, Phase IV (KMG-IV): sequencing the most valuable type-strain genomes for metagenomic binning, comparative biology and taxonomic classification.</title>
        <authorList>
            <person name="Goeker M."/>
        </authorList>
    </citation>
    <scope>NUCLEOTIDE SEQUENCE [LARGE SCALE GENOMIC DNA]</scope>
    <source>
        <strain evidence="17 18">DSM 103736</strain>
    </source>
</reference>
<feature type="domain" description="4Fe-4S ferredoxin-type" evidence="15">
    <location>
        <begin position="108"/>
        <end position="137"/>
    </location>
</feature>
<keyword evidence="10 13" id="KW-0411">Iron-sulfur</keyword>
<evidence type="ECO:0000259" key="16">
    <source>
        <dbReference type="PROSITE" id="PS51656"/>
    </source>
</evidence>
<evidence type="ECO:0000256" key="14">
    <source>
        <dbReference type="PIRSR" id="PIRSR005784-1"/>
    </source>
</evidence>
<dbReference type="EC" id="7.-.-.-" evidence="13"/>
<dbReference type="GO" id="GO:0046872">
    <property type="term" value="F:metal ion binding"/>
    <property type="evidence" value="ECO:0007669"/>
    <property type="project" value="UniProtKB-KW"/>
</dbReference>